<evidence type="ECO:0000313" key="1">
    <source>
        <dbReference type="EMBL" id="SIO25856.1"/>
    </source>
</evidence>
<proteinExistence type="predicted"/>
<name>A0A1N6I1C6_9FLAO</name>
<keyword evidence="2" id="KW-1185">Reference proteome</keyword>
<dbReference type="EMBL" id="FSRQ01000002">
    <property type="protein sequence ID" value="SIO25856.1"/>
    <property type="molecule type" value="Genomic_DNA"/>
</dbReference>
<dbReference type="AlphaFoldDB" id="A0A1N6I1C6"/>
<sequence length="55" mass="6066">MMIVLNFSTKKPSKKLKGLNFKYVDSDYNPNCFANKSGKTPSAIIDAIINTATIL</sequence>
<protein>
    <submittedName>
        <fullName evidence="1">Uncharacterized protein</fullName>
    </submittedName>
</protein>
<evidence type="ECO:0000313" key="2">
    <source>
        <dbReference type="Proteomes" id="UP000184782"/>
    </source>
</evidence>
<reference evidence="2" key="1">
    <citation type="submission" date="2016-12" db="EMBL/GenBank/DDBJ databases">
        <authorList>
            <person name="Varghese N."/>
            <person name="Submissions S."/>
        </authorList>
    </citation>
    <scope>NUCLEOTIDE SEQUENCE [LARGE SCALE GENOMIC DNA]</scope>
    <source>
        <strain evidence="2">DSM 16779</strain>
    </source>
</reference>
<organism evidence="1 2">
    <name type="scientific">Chryseobacterium scophthalmum</name>
    <dbReference type="NCBI Taxonomy" id="59733"/>
    <lineage>
        <taxon>Bacteria</taxon>
        <taxon>Pseudomonadati</taxon>
        <taxon>Bacteroidota</taxon>
        <taxon>Flavobacteriia</taxon>
        <taxon>Flavobacteriales</taxon>
        <taxon>Weeksellaceae</taxon>
        <taxon>Chryseobacterium group</taxon>
        <taxon>Chryseobacterium</taxon>
    </lineage>
</organism>
<accession>A0A1N6I1C6</accession>
<gene>
    <name evidence="1" type="ORF">SAMN05421769_3091</name>
</gene>
<dbReference type="STRING" id="59733.SAMN05421769_3091"/>
<dbReference type="Proteomes" id="UP000184782">
    <property type="component" value="Unassembled WGS sequence"/>
</dbReference>